<accession>A0A6L9EDM5</accession>
<dbReference type="GO" id="GO:0003677">
    <property type="term" value="F:DNA binding"/>
    <property type="evidence" value="ECO:0007669"/>
    <property type="project" value="InterPro"/>
</dbReference>
<dbReference type="EMBL" id="WXYO01000005">
    <property type="protein sequence ID" value="NAS12668.1"/>
    <property type="molecule type" value="Genomic_DNA"/>
</dbReference>
<dbReference type="CDD" id="cd00093">
    <property type="entry name" value="HTH_XRE"/>
    <property type="match status" value="1"/>
</dbReference>
<evidence type="ECO:0000313" key="2">
    <source>
        <dbReference type="EMBL" id="NAS12668.1"/>
    </source>
</evidence>
<comment type="caution">
    <text evidence="2">The sequence shown here is derived from an EMBL/GenBank/DDBJ whole genome shotgun (WGS) entry which is preliminary data.</text>
</comment>
<dbReference type="RefSeq" id="WP_161435698.1">
    <property type="nucleotide sequence ID" value="NZ_WXYO01000005.1"/>
</dbReference>
<proteinExistence type="predicted"/>
<gene>
    <name evidence="2" type="ORF">GTQ38_11685</name>
</gene>
<evidence type="ECO:0000259" key="1">
    <source>
        <dbReference type="PROSITE" id="PS50943"/>
    </source>
</evidence>
<sequence length="112" mass="12808">MMSFDKSIASLRKELKMSQTDLASQLNTSVLVISNNERDVITFSVDTAKKLENPLNTSVGYLLGENDNAELYKSPEMLKRLWDISEFKEEDRKYILYTLDALIKNVKLKSIG</sequence>
<dbReference type="Pfam" id="PF01381">
    <property type="entry name" value="HTH_3"/>
    <property type="match status" value="1"/>
</dbReference>
<dbReference type="InterPro" id="IPR001387">
    <property type="entry name" value="Cro/C1-type_HTH"/>
</dbReference>
<dbReference type="AlphaFoldDB" id="A0A6L9EDM5"/>
<evidence type="ECO:0000313" key="3">
    <source>
        <dbReference type="Proteomes" id="UP000475249"/>
    </source>
</evidence>
<protein>
    <submittedName>
        <fullName evidence="2">Helix-turn-helix domain-containing protein</fullName>
    </submittedName>
</protein>
<dbReference type="SMART" id="SM00530">
    <property type="entry name" value="HTH_XRE"/>
    <property type="match status" value="1"/>
</dbReference>
<organism evidence="2 3">
    <name type="scientific">Poritiphilus flavus</name>
    <dbReference type="NCBI Taxonomy" id="2697053"/>
    <lineage>
        <taxon>Bacteria</taxon>
        <taxon>Pseudomonadati</taxon>
        <taxon>Bacteroidota</taxon>
        <taxon>Flavobacteriia</taxon>
        <taxon>Flavobacteriales</taxon>
        <taxon>Flavobacteriaceae</taxon>
        <taxon>Poritiphilus</taxon>
    </lineage>
</organism>
<keyword evidence="3" id="KW-1185">Reference proteome</keyword>
<dbReference type="SUPFAM" id="SSF47413">
    <property type="entry name" value="lambda repressor-like DNA-binding domains"/>
    <property type="match status" value="1"/>
</dbReference>
<dbReference type="InterPro" id="IPR010982">
    <property type="entry name" value="Lambda_DNA-bd_dom_sf"/>
</dbReference>
<name>A0A6L9EDM5_9FLAO</name>
<dbReference type="PROSITE" id="PS50943">
    <property type="entry name" value="HTH_CROC1"/>
    <property type="match status" value="1"/>
</dbReference>
<dbReference type="Proteomes" id="UP000475249">
    <property type="component" value="Unassembled WGS sequence"/>
</dbReference>
<feature type="domain" description="HTH cro/C1-type" evidence="1">
    <location>
        <begin position="8"/>
        <end position="62"/>
    </location>
</feature>
<reference evidence="2 3" key="1">
    <citation type="submission" date="2020-01" db="EMBL/GenBank/DDBJ databases">
        <title>Bacteria diversity of Porities sp.</title>
        <authorList>
            <person name="Wang G."/>
        </authorList>
    </citation>
    <scope>NUCLEOTIDE SEQUENCE [LARGE SCALE GENOMIC DNA]</scope>
    <source>
        <strain evidence="2 3">R33</strain>
    </source>
</reference>
<dbReference type="Gene3D" id="1.10.260.40">
    <property type="entry name" value="lambda repressor-like DNA-binding domains"/>
    <property type="match status" value="1"/>
</dbReference>